<comment type="caution">
    <text evidence="5">The sequence shown here is derived from an EMBL/GenBank/DDBJ whole genome shotgun (WGS) entry which is preliminary data.</text>
</comment>
<evidence type="ECO:0000313" key="6">
    <source>
        <dbReference type="Proteomes" id="UP001446871"/>
    </source>
</evidence>
<keyword evidence="4" id="KW-0732">Signal</keyword>
<dbReference type="Gene3D" id="3.10.450.30">
    <property type="entry name" value="Microbial ribonucleases"/>
    <property type="match status" value="1"/>
</dbReference>
<dbReference type="EMBL" id="JAQQWM010000002">
    <property type="protein sequence ID" value="KAK8077118.1"/>
    <property type="molecule type" value="Genomic_DNA"/>
</dbReference>
<feature type="signal peptide" evidence="4">
    <location>
        <begin position="1"/>
        <end position="22"/>
    </location>
</feature>
<organism evidence="5 6">
    <name type="scientific">Apiospora saccharicola</name>
    <dbReference type="NCBI Taxonomy" id="335842"/>
    <lineage>
        <taxon>Eukaryota</taxon>
        <taxon>Fungi</taxon>
        <taxon>Dikarya</taxon>
        <taxon>Ascomycota</taxon>
        <taxon>Pezizomycotina</taxon>
        <taxon>Sordariomycetes</taxon>
        <taxon>Xylariomycetidae</taxon>
        <taxon>Amphisphaeriales</taxon>
        <taxon>Apiosporaceae</taxon>
        <taxon>Apiospora</taxon>
    </lineage>
</organism>
<gene>
    <name evidence="5" type="ORF">PG996_003288</name>
</gene>
<proteinExistence type="predicted"/>
<evidence type="ECO:0000256" key="4">
    <source>
        <dbReference type="SAM" id="SignalP"/>
    </source>
</evidence>
<feature type="compositionally biased region" description="Gly residues" evidence="3">
    <location>
        <begin position="334"/>
        <end position="362"/>
    </location>
</feature>
<keyword evidence="1" id="KW-0540">Nuclease</keyword>
<dbReference type="Proteomes" id="UP001446871">
    <property type="component" value="Unassembled WGS sequence"/>
</dbReference>
<feature type="region of interest" description="Disordered" evidence="3">
    <location>
        <begin position="37"/>
        <end position="74"/>
    </location>
</feature>
<name>A0ABR1W4P7_9PEZI</name>
<keyword evidence="2" id="KW-0378">Hydrolase</keyword>
<evidence type="ECO:0000256" key="3">
    <source>
        <dbReference type="SAM" id="MobiDB-lite"/>
    </source>
</evidence>
<feature type="compositionally biased region" description="Low complexity" evidence="3">
    <location>
        <begin position="56"/>
        <end position="66"/>
    </location>
</feature>
<evidence type="ECO:0000313" key="5">
    <source>
        <dbReference type="EMBL" id="KAK8077118.1"/>
    </source>
</evidence>
<reference evidence="5 6" key="1">
    <citation type="submission" date="2023-01" db="EMBL/GenBank/DDBJ databases">
        <title>Analysis of 21 Apiospora genomes using comparative genomics revels a genus with tremendous synthesis potential of carbohydrate active enzymes and secondary metabolites.</title>
        <authorList>
            <person name="Sorensen T."/>
        </authorList>
    </citation>
    <scope>NUCLEOTIDE SEQUENCE [LARGE SCALE GENOMIC DNA]</scope>
    <source>
        <strain evidence="5 6">CBS 83171</strain>
    </source>
</reference>
<accession>A0ABR1W4P7</accession>
<evidence type="ECO:0000256" key="1">
    <source>
        <dbReference type="ARBA" id="ARBA00022722"/>
    </source>
</evidence>
<protein>
    <submittedName>
        <fullName evidence="5">Uncharacterized protein</fullName>
    </submittedName>
</protein>
<keyword evidence="6" id="KW-1185">Reference proteome</keyword>
<dbReference type="SUPFAM" id="SSF53933">
    <property type="entry name" value="Microbial ribonucleases"/>
    <property type="match status" value="1"/>
</dbReference>
<evidence type="ECO:0000256" key="2">
    <source>
        <dbReference type="ARBA" id="ARBA00022801"/>
    </source>
</evidence>
<dbReference type="InterPro" id="IPR016191">
    <property type="entry name" value="Ribonuclease/ribotoxin"/>
</dbReference>
<feature type="region of interest" description="Disordered" evidence="3">
    <location>
        <begin position="321"/>
        <end position="362"/>
    </location>
</feature>
<feature type="chain" id="PRO_5046892439" evidence="4">
    <location>
        <begin position="23"/>
        <end position="400"/>
    </location>
</feature>
<sequence>MKTPVWALAAVLLALLVPFGAGLPMGASLNASSFEFHDSMTESPPPPTKVVRRADPTTTTTQTPTTSAPLNDPVWPFDPPGDPWTLPPGYDSDPYLYHCNKYTKEYNQIPPSGLEVKYTGPLVGDQQPAQGQTYTQAEIYQTFRWAASLLYSSHHGIIDLATWQASYGGVSFPRPFNDRQLNLDRAFIGLGSWTPVRGRGRQGGNTAIYEYPLVGGGVWPLAIPAGPSGPDRVLFQLMNGTPVYLGVITTRGVQPVPANWRSPASWGSIRQVNGRGNVQARESLRYPGLDPNANPRPDEKQFVKVKKHLEYLKNKQGYWGSVYGDNPPPPEAGPGAGAGGGGGGGGPYLPDRGPGGVGSSGGGAAGNAGALAGYGSMPMAWNMFLKNQPGFLAGPSHVEL</sequence>